<evidence type="ECO:0000313" key="3">
    <source>
        <dbReference type="Proteomes" id="UP000294576"/>
    </source>
</evidence>
<reference evidence="2 3" key="1">
    <citation type="submission" date="2019-03" db="EMBL/GenBank/DDBJ databases">
        <title>Genomic Encyclopedia of Type Strains, Phase IV (KMG-V): Genome sequencing to study the core and pangenomes of soil and plant-associated prokaryotes.</title>
        <authorList>
            <person name="Whitman W."/>
        </authorList>
    </citation>
    <scope>NUCLEOTIDE SEQUENCE [LARGE SCALE GENOMIC DNA]</scope>
    <source>
        <strain evidence="2 3">Hc14</strain>
    </source>
</reference>
<organism evidence="2 3">
    <name type="scientific">Rhizobium sullae</name>
    <name type="common">Rhizobium hedysari</name>
    <dbReference type="NCBI Taxonomy" id="50338"/>
    <lineage>
        <taxon>Bacteria</taxon>
        <taxon>Pseudomonadati</taxon>
        <taxon>Pseudomonadota</taxon>
        <taxon>Alphaproteobacteria</taxon>
        <taxon>Hyphomicrobiales</taxon>
        <taxon>Rhizobiaceae</taxon>
        <taxon>Rhizobium/Agrobacterium group</taxon>
        <taxon>Rhizobium</taxon>
    </lineage>
</organism>
<dbReference type="Gene3D" id="3.40.50.720">
    <property type="entry name" value="NAD(P)-binding Rossmann-like Domain"/>
    <property type="match status" value="1"/>
</dbReference>
<evidence type="ECO:0000256" key="1">
    <source>
        <dbReference type="ARBA" id="ARBA00023002"/>
    </source>
</evidence>
<dbReference type="InterPro" id="IPR002347">
    <property type="entry name" value="SDR_fam"/>
</dbReference>
<comment type="caution">
    <text evidence="2">The sequence shown here is derived from an EMBL/GenBank/DDBJ whole genome shotgun (WGS) entry which is preliminary data.</text>
</comment>
<dbReference type="Pfam" id="PF00106">
    <property type="entry name" value="adh_short"/>
    <property type="match status" value="1"/>
</dbReference>
<dbReference type="SUPFAM" id="SSF51735">
    <property type="entry name" value="NAD(P)-binding Rossmann-fold domains"/>
    <property type="match status" value="1"/>
</dbReference>
<dbReference type="CDD" id="cd05327">
    <property type="entry name" value="retinol-DH_like_SDR_c_like"/>
    <property type="match status" value="1"/>
</dbReference>
<dbReference type="EMBL" id="SMBH01000033">
    <property type="protein sequence ID" value="TCU06060.1"/>
    <property type="molecule type" value="Genomic_DNA"/>
</dbReference>
<dbReference type="NCBIfam" id="NF004513">
    <property type="entry name" value="PRK05854.1"/>
    <property type="match status" value="1"/>
</dbReference>
<proteinExistence type="predicted"/>
<gene>
    <name evidence="2" type="ORF">EV132_1333</name>
</gene>
<dbReference type="InterPro" id="IPR036291">
    <property type="entry name" value="NAD(P)-bd_dom_sf"/>
</dbReference>
<dbReference type="GO" id="GO:0016491">
    <property type="term" value="F:oxidoreductase activity"/>
    <property type="evidence" value="ECO:0007669"/>
    <property type="project" value="UniProtKB-KW"/>
</dbReference>
<dbReference type="PANTHER" id="PTHR43157">
    <property type="entry name" value="PHOSPHATIDYLINOSITOL-GLYCAN BIOSYNTHESIS CLASS F PROTEIN-RELATED"/>
    <property type="match status" value="1"/>
</dbReference>
<evidence type="ECO:0000313" key="2">
    <source>
        <dbReference type="EMBL" id="TCU06060.1"/>
    </source>
</evidence>
<dbReference type="RefSeq" id="WP_132568665.1">
    <property type="nucleotide sequence ID" value="NZ_SMBH01000033.1"/>
</dbReference>
<keyword evidence="1" id="KW-0560">Oxidoreductase</keyword>
<dbReference type="PANTHER" id="PTHR43157:SF31">
    <property type="entry name" value="PHOSPHATIDYLINOSITOL-GLYCAN BIOSYNTHESIS CLASS F PROTEIN"/>
    <property type="match status" value="1"/>
</dbReference>
<dbReference type="PRINTS" id="PR00081">
    <property type="entry name" value="GDHRDH"/>
</dbReference>
<sequence length="315" mass="34371">MTDARKRDCWTAANIPSQRGRVIVITGTAGLGYECALALARAGAEIIFAGRDRVRGETSIGLIREKIPGAILHFEQLDLAELSSVEACGEQLRARCERIDVLINNAAVIMSPRRQVTKDGFELQFGTNYLGHFALTANLMPLLRKGDDSRVVNVCALAANRGKINFDDLQSEREYKPMAAYGQSKLANLIFSIELHRRSMAEQWGIHSIAAHPGLARSDLSARGINRSEENKVPLLFRLLGSLVLHSGEQGALPLLFAATAPEAKSGMYYGPGGLGETKGFPASAKVPRSARTESIATRLWDVSEQLTHTRYDAL</sequence>
<accession>A0A4R3PS01</accession>
<protein>
    <submittedName>
        <fullName evidence="2">NAD(P)-dependent dehydrogenase (Short-subunit alcohol dehydrogenase family)</fullName>
    </submittedName>
</protein>
<name>A0A4R3PS01_RHISU</name>
<dbReference type="AlphaFoldDB" id="A0A4R3PS01"/>
<dbReference type="Proteomes" id="UP000294576">
    <property type="component" value="Unassembled WGS sequence"/>
</dbReference>
<dbReference type="NCBIfam" id="NF004846">
    <property type="entry name" value="PRK06197.1"/>
    <property type="match status" value="1"/>
</dbReference>